<organism evidence="1 2">
    <name type="scientific">Penicillium cinerascens</name>
    <dbReference type="NCBI Taxonomy" id="70096"/>
    <lineage>
        <taxon>Eukaryota</taxon>
        <taxon>Fungi</taxon>
        <taxon>Dikarya</taxon>
        <taxon>Ascomycota</taxon>
        <taxon>Pezizomycotina</taxon>
        <taxon>Eurotiomycetes</taxon>
        <taxon>Eurotiomycetidae</taxon>
        <taxon>Eurotiales</taxon>
        <taxon>Aspergillaceae</taxon>
        <taxon>Penicillium</taxon>
    </lineage>
</organism>
<reference evidence="1" key="1">
    <citation type="submission" date="2022-12" db="EMBL/GenBank/DDBJ databases">
        <authorList>
            <person name="Petersen C."/>
        </authorList>
    </citation>
    <scope>NUCLEOTIDE SEQUENCE</scope>
    <source>
        <strain evidence="1">IBT 15544</strain>
    </source>
</reference>
<accession>A0A9W9TBI0</accession>
<dbReference type="OrthoDB" id="4359917at2759"/>
<sequence length="117" mass="13332">MDEITQIIRDIGRQQGQNAYYRTCYALLKRLQECIDQTSNDLLRHYQSGTFGSPNEEIEPVNLIMAELRNSVHGLIEQAQNAQTSCEMICPVDPCFSARDAFIFSNADKRNLSDLDD</sequence>
<keyword evidence="2" id="KW-1185">Reference proteome</keyword>
<name>A0A9W9TBI0_9EURO</name>
<dbReference type="AlphaFoldDB" id="A0A9W9TBI0"/>
<comment type="caution">
    <text evidence="1">The sequence shown here is derived from an EMBL/GenBank/DDBJ whole genome shotgun (WGS) entry which is preliminary data.</text>
</comment>
<protein>
    <submittedName>
        <fullName evidence="1">Uncharacterized protein</fullName>
    </submittedName>
</protein>
<reference evidence="1" key="2">
    <citation type="journal article" date="2023" name="IMA Fungus">
        <title>Comparative genomic study of the Penicillium genus elucidates a diverse pangenome and 15 lateral gene transfer events.</title>
        <authorList>
            <person name="Petersen C."/>
            <person name="Sorensen T."/>
            <person name="Nielsen M.R."/>
            <person name="Sondergaard T.E."/>
            <person name="Sorensen J.L."/>
            <person name="Fitzpatrick D.A."/>
            <person name="Frisvad J.C."/>
            <person name="Nielsen K.L."/>
        </authorList>
    </citation>
    <scope>NUCLEOTIDE SEQUENCE</scope>
    <source>
        <strain evidence="1">IBT 15544</strain>
    </source>
</reference>
<dbReference type="Proteomes" id="UP001150904">
    <property type="component" value="Unassembled WGS sequence"/>
</dbReference>
<evidence type="ECO:0000313" key="1">
    <source>
        <dbReference type="EMBL" id="KAJ5215540.1"/>
    </source>
</evidence>
<dbReference type="EMBL" id="JAPQKR010000005">
    <property type="protein sequence ID" value="KAJ5215540.1"/>
    <property type="molecule type" value="Genomic_DNA"/>
</dbReference>
<evidence type="ECO:0000313" key="2">
    <source>
        <dbReference type="Proteomes" id="UP001150904"/>
    </source>
</evidence>
<gene>
    <name evidence="1" type="ORF">N7498_001947</name>
</gene>
<dbReference type="RefSeq" id="XP_058311353.1">
    <property type="nucleotide sequence ID" value="XM_058449009.1"/>
</dbReference>
<dbReference type="GeneID" id="83176310"/>
<proteinExistence type="predicted"/>